<dbReference type="SUPFAM" id="SSF144232">
    <property type="entry name" value="HIT/MYND zinc finger-like"/>
    <property type="match status" value="1"/>
</dbReference>
<keyword evidence="1" id="KW-0479">Metal-binding</keyword>
<dbReference type="InterPro" id="IPR002893">
    <property type="entry name" value="Znf_MYND"/>
</dbReference>
<evidence type="ECO:0000256" key="4">
    <source>
        <dbReference type="PROSITE-ProRule" id="PRU00134"/>
    </source>
</evidence>
<dbReference type="Pfam" id="PF01753">
    <property type="entry name" value="zf-MYND"/>
    <property type="match status" value="1"/>
</dbReference>
<dbReference type="AlphaFoldDB" id="A0A7S3JVM2"/>
<dbReference type="PROSITE" id="PS50865">
    <property type="entry name" value="ZF_MYND_2"/>
    <property type="match status" value="1"/>
</dbReference>
<protein>
    <recommendedName>
        <fullName evidence="6">MYND-type domain-containing protein</fullName>
    </recommendedName>
</protein>
<sequence>MSASSYQSICDVHYTNASDPRELSRMMRQTIMRKEYQYNDVDRDGFTLDEFVEKINVEKIRAQGVAAKSDKEKPKECIRKRCNFCREAACRRCACGQVYYCSVSHQRLDFAAHREICQSARLHVPQKQTTLDNTLVRWSDLPQNAEFFLEQVCKSLKLEIVADNTKVRPKNCDRCFRFRHLEFPLRNSGTILLALTRLYNPQNSEFAGFAVDGVFIDVSPPPLHYEEFAKNGLFEPDDYFFGKEKSKETNEEDALKYQEQIIQQKIHNLIEVHVFNVPTTSSSSTIHHMNTSTSKRKAFPLIFALHLALTMLSERIAQDPESYLHTSEVSDEERSTPAPFDTDDDTDAISSLWNQVVNSLDTECSIVRPPSPPTKPVPYSHHTH</sequence>
<organism evidence="7">
    <name type="scientific">Aureoumbra lagunensis</name>
    <dbReference type="NCBI Taxonomy" id="44058"/>
    <lineage>
        <taxon>Eukaryota</taxon>
        <taxon>Sar</taxon>
        <taxon>Stramenopiles</taxon>
        <taxon>Ochrophyta</taxon>
        <taxon>Pelagophyceae</taxon>
        <taxon>Pelagomonadales</taxon>
        <taxon>Aureoumbra</taxon>
    </lineage>
</organism>
<evidence type="ECO:0000256" key="1">
    <source>
        <dbReference type="ARBA" id="ARBA00022723"/>
    </source>
</evidence>
<dbReference type="EMBL" id="HBIJ01010440">
    <property type="protein sequence ID" value="CAE0366427.1"/>
    <property type="molecule type" value="Transcribed_RNA"/>
</dbReference>
<dbReference type="Gene3D" id="6.10.140.2220">
    <property type="match status" value="1"/>
</dbReference>
<feature type="domain" description="MYND-type" evidence="6">
    <location>
        <begin position="82"/>
        <end position="117"/>
    </location>
</feature>
<feature type="region of interest" description="Disordered" evidence="5">
    <location>
        <begin position="323"/>
        <end position="346"/>
    </location>
</feature>
<evidence type="ECO:0000313" key="7">
    <source>
        <dbReference type="EMBL" id="CAE0366427.1"/>
    </source>
</evidence>
<accession>A0A7S3JVM2</accession>
<keyword evidence="3" id="KW-0862">Zinc</keyword>
<dbReference type="GO" id="GO:0008270">
    <property type="term" value="F:zinc ion binding"/>
    <property type="evidence" value="ECO:0007669"/>
    <property type="project" value="UniProtKB-KW"/>
</dbReference>
<keyword evidence="2 4" id="KW-0863">Zinc-finger</keyword>
<proteinExistence type="predicted"/>
<gene>
    <name evidence="7" type="ORF">ALAG00032_LOCUS7171</name>
</gene>
<evidence type="ECO:0000256" key="2">
    <source>
        <dbReference type="ARBA" id="ARBA00022771"/>
    </source>
</evidence>
<evidence type="ECO:0000256" key="5">
    <source>
        <dbReference type="SAM" id="MobiDB-lite"/>
    </source>
</evidence>
<evidence type="ECO:0000256" key="3">
    <source>
        <dbReference type="ARBA" id="ARBA00022833"/>
    </source>
</evidence>
<reference evidence="7" key="1">
    <citation type="submission" date="2021-01" db="EMBL/GenBank/DDBJ databases">
        <authorList>
            <person name="Corre E."/>
            <person name="Pelletier E."/>
            <person name="Niang G."/>
            <person name="Scheremetjew M."/>
            <person name="Finn R."/>
            <person name="Kale V."/>
            <person name="Holt S."/>
            <person name="Cochrane G."/>
            <person name="Meng A."/>
            <person name="Brown T."/>
            <person name="Cohen L."/>
        </authorList>
    </citation>
    <scope>NUCLEOTIDE SEQUENCE</scope>
    <source>
        <strain evidence="7">CCMP1510</strain>
    </source>
</reference>
<evidence type="ECO:0000259" key="6">
    <source>
        <dbReference type="PROSITE" id="PS50865"/>
    </source>
</evidence>
<name>A0A7S3JVM2_9STRA</name>
<feature type="region of interest" description="Disordered" evidence="5">
    <location>
        <begin position="364"/>
        <end position="384"/>
    </location>
</feature>